<comment type="caution">
    <text evidence="7">The sequence shown here is derived from an EMBL/GenBank/DDBJ whole genome shotgun (WGS) entry which is preliminary data.</text>
</comment>
<evidence type="ECO:0000256" key="5">
    <source>
        <dbReference type="ARBA" id="ARBA00023136"/>
    </source>
</evidence>
<accession>A0ABR2ZR60</accession>
<keyword evidence="4 6" id="KW-1133">Transmembrane helix</keyword>
<dbReference type="PANTHER" id="PTHR43791:SF3">
    <property type="entry name" value="MAJOR FACILITATOR SUPERFAMILY (MFS) PROFILE DOMAIN-CONTAINING PROTEIN"/>
    <property type="match status" value="1"/>
</dbReference>
<keyword evidence="2" id="KW-0813">Transport</keyword>
<dbReference type="Proteomes" id="UP001437256">
    <property type="component" value="Unassembled WGS sequence"/>
</dbReference>
<keyword evidence="8" id="KW-1185">Reference proteome</keyword>
<dbReference type="EMBL" id="JBBXMP010000080">
    <property type="protein sequence ID" value="KAL0063494.1"/>
    <property type="molecule type" value="Genomic_DNA"/>
</dbReference>
<comment type="subcellular location">
    <subcellularLocation>
        <location evidence="1">Membrane</location>
        <topology evidence="1">Multi-pass membrane protein</topology>
    </subcellularLocation>
</comment>
<evidence type="ECO:0000256" key="2">
    <source>
        <dbReference type="ARBA" id="ARBA00022448"/>
    </source>
</evidence>
<evidence type="ECO:0000313" key="8">
    <source>
        <dbReference type="Proteomes" id="UP001437256"/>
    </source>
</evidence>
<organism evidence="7 8">
    <name type="scientific">Marasmius tenuissimus</name>
    <dbReference type="NCBI Taxonomy" id="585030"/>
    <lineage>
        <taxon>Eukaryota</taxon>
        <taxon>Fungi</taxon>
        <taxon>Dikarya</taxon>
        <taxon>Basidiomycota</taxon>
        <taxon>Agaricomycotina</taxon>
        <taxon>Agaricomycetes</taxon>
        <taxon>Agaricomycetidae</taxon>
        <taxon>Agaricales</taxon>
        <taxon>Marasmiineae</taxon>
        <taxon>Marasmiaceae</taxon>
        <taxon>Marasmius</taxon>
    </lineage>
</organism>
<evidence type="ECO:0000256" key="6">
    <source>
        <dbReference type="SAM" id="Phobius"/>
    </source>
</evidence>
<evidence type="ECO:0000313" key="7">
    <source>
        <dbReference type="EMBL" id="KAL0063494.1"/>
    </source>
</evidence>
<proteinExistence type="predicted"/>
<dbReference type="PANTHER" id="PTHR43791">
    <property type="entry name" value="PERMEASE-RELATED"/>
    <property type="match status" value="1"/>
</dbReference>
<gene>
    <name evidence="7" type="ORF">AAF712_009588</name>
</gene>
<sequence length="125" mass="14044">MTELGKIIEGAVTIAFGMIAYFFIPDFPDRNNFLSAEETKVGGASKIRDDFILARIDADRGDALPDDVTTDKVLKHLRDWILWAFATTPAYAISGRKDLRRINSGTKRQYRFLLACDLVRNGMGD</sequence>
<feature type="transmembrane region" description="Helical" evidence="6">
    <location>
        <begin position="7"/>
        <end position="24"/>
    </location>
</feature>
<name>A0ABR2ZR60_9AGAR</name>
<protein>
    <submittedName>
        <fullName evidence="7">Uncharacterized protein</fullName>
    </submittedName>
</protein>
<keyword evidence="3 6" id="KW-0812">Transmembrane</keyword>
<evidence type="ECO:0000256" key="4">
    <source>
        <dbReference type="ARBA" id="ARBA00022989"/>
    </source>
</evidence>
<evidence type="ECO:0000256" key="1">
    <source>
        <dbReference type="ARBA" id="ARBA00004141"/>
    </source>
</evidence>
<reference evidence="7 8" key="1">
    <citation type="submission" date="2024-05" db="EMBL/GenBank/DDBJ databases">
        <title>A draft genome resource for the thread blight pathogen Marasmius tenuissimus strain MS-2.</title>
        <authorList>
            <person name="Yulfo-Soto G.E."/>
            <person name="Baruah I.K."/>
            <person name="Amoako-Attah I."/>
            <person name="Bukari Y."/>
            <person name="Meinhardt L.W."/>
            <person name="Bailey B.A."/>
            <person name="Cohen S.P."/>
        </authorList>
    </citation>
    <scope>NUCLEOTIDE SEQUENCE [LARGE SCALE GENOMIC DNA]</scope>
    <source>
        <strain evidence="7 8">MS-2</strain>
    </source>
</reference>
<evidence type="ECO:0000256" key="3">
    <source>
        <dbReference type="ARBA" id="ARBA00022692"/>
    </source>
</evidence>
<keyword evidence="5 6" id="KW-0472">Membrane</keyword>